<reference evidence="1" key="2">
    <citation type="submission" date="2020-11" db="EMBL/GenBank/DDBJ databases">
        <authorList>
            <person name="McCartney M.A."/>
            <person name="Auch B."/>
            <person name="Kono T."/>
            <person name="Mallez S."/>
            <person name="Becker A."/>
            <person name="Gohl D.M."/>
            <person name="Silverstein K.A.T."/>
            <person name="Koren S."/>
            <person name="Bechman K.B."/>
            <person name="Herman A."/>
            <person name="Abrahante J.E."/>
            <person name="Garbe J."/>
        </authorList>
    </citation>
    <scope>NUCLEOTIDE SEQUENCE</scope>
    <source>
        <strain evidence="1">Duluth1</strain>
        <tissue evidence="1">Whole animal</tissue>
    </source>
</reference>
<protein>
    <submittedName>
        <fullName evidence="1">Uncharacterized protein</fullName>
    </submittedName>
</protein>
<comment type="caution">
    <text evidence="1">The sequence shown here is derived from an EMBL/GenBank/DDBJ whole genome shotgun (WGS) entry which is preliminary data.</text>
</comment>
<sequence>MVTIMFLVRGVFSEVSLVLTKTPQTVTEVTAERRGLIEERGGRTADHDGGLF</sequence>
<dbReference type="Proteomes" id="UP000828390">
    <property type="component" value="Unassembled WGS sequence"/>
</dbReference>
<keyword evidence="2" id="KW-1185">Reference proteome</keyword>
<organism evidence="1 2">
    <name type="scientific">Dreissena polymorpha</name>
    <name type="common">Zebra mussel</name>
    <name type="synonym">Mytilus polymorpha</name>
    <dbReference type="NCBI Taxonomy" id="45954"/>
    <lineage>
        <taxon>Eukaryota</taxon>
        <taxon>Metazoa</taxon>
        <taxon>Spiralia</taxon>
        <taxon>Lophotrochozoa</taxon>
        <taxon>Mollusca</taxon>
        <taxon>Bivalvia</taxon>
        <taxon>Autobranchia</taxon>
        <taxon>Heteroconchia</taxon>
        <taxon>Euheterodonta</taxon>
        <taxon>Imparidentia</taxon>
        <taxon>Neoheterodontei</taxon>
        <taxon>Myida</taxon>
        <taxon>Dreissenoidea</taxon>
        <taxon>Dreissenidae</taxon>
        <taxon>Dreissena</taxon>
    </lineage>
</organism>
<accession>A0A9D4EQ60</accession>
<gene>
    <name evidence="1" type="ORF">DPMN_162209</name>
</gene>
<dbReference type="EMBL" id="JAIWYP010000008">
    <property type="protein sequence ID" value="KAH3784255.1"/>
    <property type="molecule type" value="Genomic_DNA"/>
</dbReference>
<reference evidence="1" key="1">
    <citation type="journal article" date="2019" name="bioRxiv">
        <title>The Genome of the Zebra Mussel, Dreissena polymorpha: A Resource for Invasive Species Research.</title>
        <authorList>
            <person name="McCartney M.A."/>
            <person name="Auch B."/>
            <person name="Kono T."/>
            <person name="Mallez S."/>
            <person name="Zhang Y."/>
            <person name="Obille A."/>
            <person name="Becker A."/>
            <person name="Abrahante J.E."/>
            <person name="Garbe J."/>
            <person name="Badalamenti J.P."/>
            <person name="Herman A."/>
            <person name="Mangelson H."/>
            <person name="Liachko I."/>
            <person name="Sullivan S."/>
            <person name="Sone E.D."/>
            <person name="Koren S."/>
            <person name="Silverstein K.A.T."/>
            <person name="Beckman K.B."/>
            <person name="Gohl D.M."/>
        </authorList>
    </citation>
    <scope>NUCLEOTIDE SEQUENCE</scope>
    <source>
        <strain evidence="1">Duluth1</strain>
        <tissue evidence="1">Whole animal</tissue>
    </source>
</reference>
<evidence type="ECO:0000313" key="2">
    <source>
        <dbReference type="Proteomes" id="UP000828390"/>
    </source>
</evidence>
<name>A0A9D4EQ60_DREPO</name>
<evidence type="ECO:0000313" key="1">
    <source>
        <dbReference type="EMBL" id="KAH3784255.1"/>
    </source>
</evidence>
<proteinExistence type="predicted"/>
<dbReference type="AlphaFoldDB" id="A0A9D4EQ60"/>